<dbReference type="EMBL" id="PJAF01000029">
    <property type="protein sequence ID" value="PKF68052.1"/>
    <property type="molecule type" value="Genomic_DNA"/>
</dbReference>
<evidence type="ECO:0000313" key="4">
    <source>
        <dbReference type="EMBL" id="PKF68052.1"/>
    </source>
</evidence>
<comment type="cofactor">
    <cofactor evidence="1">
        <name>Mg(2+)</name>
        <dbReference type="ChEBI" id="CHEBI:18420"/>
    </cofactor>
</comment>
<dbReference type="InterPro" id="IPR050187">
    <property type="entry name" value="Lipid_Phosphate_FormReg"/>
</dbReference>
<proteinExistence type="inferred from homology"/>
<dbReference type="InterPro" id="IPR001206">
    <property type="entry name" value="Diacylglycerol_kinase_cat_dom"/>
</dbReference>
<dbReference type="PANTHER" id="PTHR12358">
    <property type="entry name" value="SPHINGOSINE KINASE"/>
    <property type="match status" value="1"/>
</dbReference>
<organism evidence="4 5">
    <name type="scientific">Corynebacterium mastitidis</name>
    <dbReference type="NCBI Taxonomy" id="161890"/>
    <lineage>
        <taxon>Bacteria</taxon>
        <taxon>Bacillati</taxon>
        <taxon>Actinomycetota</taxon>
        <taxon>Actinomycetes</taxon>
        <taxon>Mycobacteriales</taxon>
        <taxon>Corynebacteriaceae</taxon>
        <taxon>Corynebacterium</taxon>
    </lineage>
</organism>
<sequence>MISNPHATTQSGLMLRRVMAALREVEGLRVRSVLTHHAGHAAEMCRGLRREDYDVVIAVGGDGTVNEVINGLLGEVEGAPAAGEVPALAVVPTGSANVFARALGYQPFPDLVARQLAQALREDQRRSICLGTWNEGWFAVNAGFGIDATVIERVEQVRSRGFAATPLRYLVVSTEAWLRSQIKPPSIEVRAASATGDDLRLSRMPLLFASNTNPWTFLGPLPVVTNPGNSFDQGLGLFGLTDIRGPGGVASMLHLIGVGHRRRFEGWIKRRTVQFDDATAVEMICPTPEHFQVDGEYEGDYTRVRLGSVPSALEVFAPREEPLSVRRTVWRTLRDFVRVR</sequence>
<dbReference type="AlphaFoldDB" id="A0A2N0X5R9"/>
<name>A0A2N0X5R9_9CORY</name>
<feature type="domain" description="DAGKc" evidence="3">
    <location>
        <begin position="1"/>
        <end position="136"/>
    </location>
</feature>
<dbReference type="PROSITE" id="PS50146">
    <property type="entry name" value="DAGK"/>
    <property type="match status" value="1"/>
</dbReference>
<evidence type="ECO:0000256" key="2">
    <source>
        <dbReference type="ARBA" id="ARBA00005983"/>
    </source>
</evidence>
<dbReference type="PANTHER" id="PTHR12358:SF106">
    <property type="entry name" value="LIPID KINASE YEGS"/>
    <property type="match status" value="1"/>
</dbReference>
<dbReference type="InterPro" id="IPR016064">
    <property type="entry name" value="NAD/diacylglycerol_kinase_sf"/>
</dbReference>
<dbReference type="RefSeq" id="WP_101174138.1">
    <property type="nucleotide sequence ID" value="NZ_JAKRKB010000020.1"/>
</dbReference>
<dbReference type="OrthoDB" id="142078at2"/>
<keyword evidence="4" id="KW-0418">Kinase</keyword>
<evidence type="ECO:0000259" key="3">
    <source>
        <dbReference type="PROSITE" id="PS50146"/>
    </source>
</evidence>
<dbReference type="Proteomes" id="UP000233249">
    <property type="component" value="Unassembled WGS sequence"/>
</dbReference>
<accession>A0A2N0X5R9</accession>
<dbReference type="SMART" id="SM00046">
    <property type="entry name" value="DAGKc"/>
    <property type="match status" value="1"/>
</dbReference>
<dbReference type="Pfam" id="PF00781">
    <property type="entry name" value="DAGK_cat"/>
    <property type="match status" value="1"/>
</dbReference>
<comment type="similarity">
    <text evidence="2">Belongs to the diacylglycerol/lipid kinase family.</text>
</comment>
<keyword evidence="4" id="KW-0808">Transferase</keyword>
<dbReference type="GO" id="GO:0004143">
    <property type="term" value="F:ATP-dependent diacylglycerol kinase activity"/>
    <property type="evidence" value="ECO:0007669"/>
    <property type="project" value="TreeGrafter"/>
</dbReference>
<dbReference type="InterPro" id="IPR017438">
    <property type="entry name" value="ATP-NAD_kinase_N"/>
</dbReference>
<dbReference type="Gene3D" id="3.40.50.10330">
    <property type="entry name" value="Probable inorganic polyphosphate/atp-NAD kinase, domain 1"/>
    <property type="match status" value="1"/>
</dbReference>
<evidence type="ECO:0000256" key="1">
    <source>
        <dbReference type="ARBA" id="ARBA00001946"/>
    </source>
</evidence>
<protein>
    <submittedName>
        <fullName evidence="4">Diacylglycerol kinase</fullName>
    </submittedName>
</protein>
<dbReference type="Gene3D" id="2.60.200.40">
    <property type="match status" value="1"/>
</dbReference>
<dbReference type="STRING" id="1121365.GCA_000375365_00777"/>
<dbReference type="SUPFAM" id="SSF111331">
    <property type="entry name" value="NAD kinase/diacylglycerol kinase-like"/>
    <property type="match status" value="1"/>
</dbReference>
<evidence type="ECO:0000313" key="5">
    <source>
        <dbReference type="Proteomes" id="UP000233249"/>
    </source>
</evidence>
<gene>
    <name evidence="4" type="ORF">CXB45_09045</name>
</gene>
<dbReference type="GO" id="GO:0005886">
    <property type="term" value="C:plasma membrane"/>
    <property type="evidence" value="ECO:0007669"/>
    <property type="project" value="TreeGrafter"/>
</dbReference>
<comment type="caution">
    <text evidence="4">The sequence shown here is derived from an EMBL/GenBank/DDBJ whole genome shotgun (WGS) entry which is preliminary data.</text>
</comment>
<reference evidence="4 5" key="1">
    <citation type="submission" date="2017-12" db="EMBL/GenBank/DDBJ databases">
        <title>Corynebacterium mastitidis 16-1433 Genome.</title>
        <authorList>
            <person name="Gulvik C.A."/>
        </authorList>
    </citation>
    <scope>NUCLEOTIDE SEQUENCE [LARGE SCALE GENOMIC DNA]</scope>
    <source>
        <strain evidence="4 5">16-1433</strain>
    </source>
</reference>